<evidence type="ECO:0000256" key="2">
    <source>
        <dbReference type="ARBA" id="ARBA00010095"/>
    </source>
</evidence>
<dbReference type="EMBL" id="SWLB01000021">
    <property type="protein sequence ID" value="KAF3324725.1"/>
    <property type="molecule type" value="Genomic_DNA"/>
</dbReference>
<keyword evidence="4 6" id="KW-1133">Transmembrane helix</keyword>
<evidence type="ECO:0008006" key="9">
    <source>
        <dbReference type="Google" id="ProtNLM"/>
    </source>
</evidence>
<accession>A0A833QHF6</accession>
<dbReference type="PANTHER" id="PTHR12290">
    <property type="entry name" value="CORNICHON-RELATED"/>
    <property type="match status" value="1"/>
</dbReference>
<dbReference type="SMART" id="SM01398">
    <property type="entry name" value="Cornichon"/>
    <property type="match status" value="1"/>
</dbReference>
<protein>
    <recommendedName>
        <fullName evidence="9">Cornichon family protein</fullName>
    </recommendedName>
</protein>
<organism evidence="7 8">
    <name type="scientific">Carex littledalei</name>
    <dbReference type="NCBI Taxonomy" id="544730"/>
    <lineage>
        <taxon>Eukaryota</taxon>
        <taxon>Viridiplantae</taxon>
        <taxon>Streptophyta</taxon>
        <taxon>Embryophyta</taxon>
        <taxon>Tracheophyta</taxon>
        <taxon>Spermatophyta</taxon>
        <taxon>Magnoliopsida</taxon>
        <taxon>Liliopsida</taxon>
        <taxon>Poales</taxon>
        <taxon>Cyperaceae</taxon>
        <taxon>Cyperoideae</taxon>
        <taxon>Cariceae</taxon>
        <taxon>Carex</taxon>
        <taxon>Carex subgen. Euthyceras</taxon>
    </lineage>
</organism>
<evidence type="ECO:0000256" key="1">
    <source>
        <dbReference type="ARBA" id="ARBA00004141"/>
    </source>
</evidence>
<evidence type="ECO:0000256" key="4">
    <source>
        <dbReference type="ARBA" id="ARBA00022989"/>
    </source>
</evidence>
<comment type="subcellular location">
    <subcellularLocation>
        <location evidence="1">Membrane</location>
        <topology evidence="1">Multi-pass membrane protein</topology>
    </subcellularLocation>
</comment>
<feature type="transmembrane region" description="Helical" evidence="6">
    <location>
        <begin position="52"/>
        <end position="80"/>
    </location>
</feature>
<gene>
    <name evidence="7" type="ORF">FCM35_KLT10882</name>
</gene>
<comment type="caution">
    <text evidence="7">The sequence shown here is derived from an EMBL/GenBank/DDBJ whole genome shotgun (WGS) entry which is preliminary data.</text>
</comment>
<dbReference type="AlphaFoldDB" id="A0A833QHF6"/>
<keyword evidence="8" id="KW-1185">Reference proteome</keyword>
<comment type="similarity">
    <text evidence="2">Belongs to the cornichon family.</text>
</comment>
<keyword evidence="5 6" id="KW-0472">Membrane</keyword>
<evidence type="ECO:0000313" key="8">
    <source>
        <dbReference type="Proteomes" id="UP000623129"/>
    </source>
</evidence>
<dbReference type="GO" id="GO:0016020">
    <property type="term" value="C:membrane"/>
    <property type="evidence" value="ECO:0007669"/>
    <property type="project" value="UniProtKB-SubCell"/>
</dbReference>
<reference evidence="7" key="1">
    <citation type="submission" date="2020-01" db="EMBL/GenBank/DDBJ databases">
        <title>Genome sequence of Kobresia littledalei, the first chromosome-level genome in the family Cyperaceae.</title>
        <authorList>
            <person name="Qu G."/>
        </authorList>
    </citation>
    <scope>NUCLEOTIDE SEQUENCE</scope>
    <source>
        <strain evidence="7">C.B.Clarke</strain>
        <tissue evidence="7">Leaf</tissue>
    </source>
</reference>
<dbReference type="InterPro" id="IPR003377">
    <property type="entry name" value="Cornichon"/>
</dbReference>
<feature type="transmembrane region" description="Helical" evidence="6">
    <location>
        <begin position="109"/>
        <end position="131"/>
    </location>
</feature>
<dbReference type="Proteomes" id="UP000623129">
    <property type="component" value="Unassembled WGS sequence"/>
</dbReference>
<evidence type="ECO:0000313" key="7">
    <source>
        <dbReference type="EMBL" id="KAF3324725.1"/>
    </source>
</evidence>
<name>A0A833QHF6_9POAL</name>
<evidence type="ECO:0000256" key="5">
    <source>
        <dbReference type="ARBA" id="ARBA00023136"/>
    </source>
</evidence>
<evidence type="ECO:0000256" key="3">
    <source>
        <dbReference type="ARBA" id="ARBA00022692"/>
    </source>
</evidence>
<dbReference type="Pfam" id="PF03311">
    <property type="entry name" value="Cornichon"/>
    <property type="match status" value="1"/>
</dbReference>
<dbReference type="GO" id="GO:0016192">
    <property type="term" value="P:vesicle-mediated transport"/>
    <property type="evidence" value="ECO:0007669"/>
    <property type="project" value="InterPro"/>
</dbReference>
<evidence type="ECO:0000256" key="6">
    <source>
        <dbReference type="SAM" id="Phobius"/>
    </source>
</evidence>
<dbReference type="OrthoDB" id="434393at2759"/>
<keyword evidence="3 6" id="KW-0812">Transmembrane</keyword>
<sequence length="134" mass="16105">MMVFVWLVCFFLLIGLISLVIFQVMCLADLEFDYINPYDTASRINKVMIPEFILQGTLSLLLLFTGHWIMFLLSLPFVYYNYTLYQKRQHLIDVTEIFNHVYREKKQRLIKLGCLVVFLFLSLFWMIWSVLEDE</sequence>
<proteinExistence type="inferred from homology"/>